<sequence>MAGFGLQLKNTYNHLHTEKRDIGKDDIFISIKERDFAKARDLLQSKSDCNLTTKEESSVLMMICKCYRAKREGESVSLVSYLLNRVSLMSSSDVLHVLFNRSDWHCPVGCDSYIKEPVIAGCCMCRVEVKEKTMTTLNVVYDEVSEEAVIHEPNILHVCYQIQHKFEGANKLPINLCNFTGIVEIDFSFNEIANIDTISGVKGLETLAMSWNKIEYLKK</sequence>
<dbReference type="Gene3D" id="3.80.10.10">
    <property type="entry name" value="Ribonuclease Inhibitor"/>
    <property type="match status" value="1"/>
</dbReference>
<evidence type="ECO:0000313" key="2">
    <source>
        <dbReference type="Proteomes" id="UP000507470"/>
    </source>
</evidence>
<dbReference type="AlphaFoldDB" id="A0A6J8AIF7"/>
<keyword evidence="2" id="KW-1185">Reference proteome</keyword>
<evidence type="ECO:0000313" key="1">
    <source>
        <dbReference type="EMBL" id="CAC5367137.1"/>
    </source>
</evidence>
<gene>
    <name evidence="1" type="ORF">MCOR_7168</name>
</gene>
<dbReference type="InterPro" id="IPR032675">
    <property type="entry name" value="LRR_dom_sf"/>
</dbReference>
<reference evidence="1 2" key="1">
    <citation type="submission" date="2020-06" db="EMBL/GenBank/DDBJ databases">
        <authorList>
            <person name="Li R."/>
            <person name="Bekaert M."/>
        </authorList>
    </citation>
    <scope>NUCLEOTIDE SEQUENCE [LARGE SCALE GENOMIC DNA]</scope>
    <source>
        <strain evidence="2">wild</strain>
    </source>
</reference>
<accession>A0A6J8AIF7</accession>
<organism evidence="1 2">
    <name type="scientific">Mytilus coruscus</name>
    <name type="common">Sea mussel</name>
    <dbReference type="NCBI Taxonomy" id="42192"/>
    <lineage>
        <taxon>Eukaryota</taxon>
        <taxon>Metazoa</taxon>
        <taxon>Spiralia</taxon>
        <taxon>Lophotrochozoa</taxon>
        <taxon>Mollusca</taxon>
        <taxon>Bivalvia</taxon>
        <taxon>Autobranchia</taxon>
        <taxon>Pteriomorphia</taxon>
        <taxon>Mytilida</taxon>
        <taxon>Mytiloidea</taxon>
        <taxon>Mytilidae</taxon>
        <taxon>Mytilinae</taxon>
        <taxon>Mytilus</taxon>
    </lineage>
</organism>
<dbReference type="EMBL" id="CACVKT020001354">
    <property type="protein sequence ID" value="CAC5367137.1"/>
    <property type="molecule type" value="Genomic_DNA"/>
</dbReference>
<dbReference type="Proteomes" id="UP000507470">
    <property type="component" value="Unassembled WGS sequence"/>
</dbReference>
<proteinExistence type="predicted"/>
<protein>
    <submittedName>
        <fullName evidence="1">Uncharacterized protein</fullName>
    </submittedName>
</protein>
<name>A0A6J8AIF7_MYTCO</name>